<proteinExistence type="predicted"/>
<dbReference type="AlphaFoldDB" id="Q09D74"/>
<keyword evidence="2" id="KW-0442">Lipid degradation</keyword>
<evidence type="ECO:0000259" key="3">
    <source>
        <dbReference type="PROSITE" id="PS51635"/>
    </source>
</evidence>
<dbReference type="PANTHER" id="PTHR24138:SF10">
    <property type="entry name" value="PHOSPHOLIPASE A2"/>
    <property type="match status" value="1"/>
</dbReference>
<dbReference type="Proteomes" id="UP000032702">
    <property type="component" value="Unassembled WGS sequence"/>
</dbReference>
<dbReference type="SUPFAM" id="SSF52151">
    <property type="entry name" value="FabD/lysophospholipase-like"/>
    <property type="match status" value="1"/>
</dbReference>
<dbReference type="Gene3D" id="3.40.1090.10">
    <property type="entry name" value="Cytosolic phospholipase A2 catalytic domain"/>
    <property type="match status" value="1"/>
</dbReference>
<feature type="active site" description="Nucleophile" evidence="2">
    <location>
        <position position="53"/>
    </location>
</feature>
<sequence length="401" mass="45209">MPESKQDKRAPERMRIISFDGGPSALITLRVLRQLEARFPGFVERAQMFSGTSTGAFVSLYLAHALSLRQRQGVQAPGCLDIIDGCIAFNERMTRQFKVKAINILRLISGLVPMYDGKAIREILEETFGEAKLCELEKMVVIEAFDSTVWRKATYHQFPPDADFVTTLVDAALASSAFPVLMPIYRSGNTVGRHKNDLMMDGALSNNSTAMTALSDALGYLAYQDGHDAGEDDLSEARYLPQISILSLGCTPQSPKWFEKCAEMDASMRMLLDSLFRDSKHPPMREMQYGWLWLLLHNFRAALAFIEGGAQSDARYASELLGPRQFFRFRPPLNSVDFVVSLLGNPDALIEQTGQVAEVQWRQALEGYRLQQKLPPEEREPWRNLVSWAENYWMQDPPPTG</sequence>
<keyword evidence="1 2" id="KW-0443">Lipid metabolism</keyword>
<dbReference type="InterPro" id="IPR016035">
    <property type="entry name" value="Acyl_Trfase/lysoPLipase"/>
</dbReference>
<feature type="short sequence motif" description="DGA/G" evidence="2">
    <location>
        <begin position="201"/>
        <end position="203"/>
    </location>
</feature>
<dbReference type="Pfam" id="PF01734">
    <property type="entry name" value="Patatin"/>
    <property type="match status" value="1"/>
</dbReference>
<dbReference type="GO" id="GO:0016787">
    <property type="term" value="F:hydrolase activity"/>
    <property type="evidence" value="ECO:0007669"/>
    <property type="project" value="UniProtKB-UniRule"/>
</dbReference>
<evidence type="ECO:0000313" key="4">
    <source>
        <dbReference type="EMBL" id="EAU69660.1"/>
    </source>
</evidence>
<keyword evidence="2" id="KW-0378">Hydrolase</keyword>
<feature type="short sequence motif" description="GXSXG" evidence="2">
    <location>
        <begin position="51"/>
        <end position="55"/>
    </location>
</feature>
<comment type="caution">
    <text evidence="4">The sequence shown here is derived from an EMBL/GenBank/DDBJ whole genome shotgun (WGS) entry which is preliminary data.</text>
</comment>
<reference evidence="4 5" key="1">
    <citation type="submission" date="2006-04" db="EMBL/GenBank/DDBJ databases">
        <authorList>
            <person name="Nierman W.C."/>
        </authorList>
    </citation>
    <scope>NUCLEOTIDE SEQUENCE [LARGE SCALE GENOMIC DNA]</scope>
    <source>
        <strain evidence="4 5">DW4/3-1</strain>
    </source>
</reference>
<feature type="active site" description="Proton acceptor" evidence="2">
    <location>
        <position position="201"/>
    </location>
</feature>
<dbReference type="PROSITE" id="PS51635">
    <property type="entry name" value="PNPLA"/>
    <property type="match status" value="1"/>
</dbReference>
<dbReference type="InterPro" id="IPR002641">
    <property type="entry name" value="PNPLA_dom"/>
</dbReference>
<evidence type="ECO:0000256" key="1">
    <source>
        <dbReference type="ARBA" id="ARBA00023098"/>
    </source>
</evidence>
<comment type="caution">
    <text evidence="2">Lacks conserved residue(s) required for the propagation of feature annotation.</text>
</comment>
<accession>Q09D74</accession>
<gene>
    <name evidence="4" type="ORF">STIAU_2979</name>
</gene>
<feature type="domain" description="PNPLA" evidence="3">
    <location>
        <begin position="16"/>
        <end position="215"/>
    </location>
</feature>
<dbReference type="PANTHER" id="PTHR24138">
    <property type="entry name" value="INTRACELLLAR PHOSPHOLIPASE A FAMILY"/>
    <property type="match status" value="1"/>
</dbReference>
<evidence type="ECO:0000256" key="2">
    <source>
        <dbReference type="PROSITE-ProRule" id="PRU01161"/>
    </source>
</evidence>
<dbReference type="GO" id="GO:0016042">
    <property type="term" value="P:lipid catabolic process"/>
    <property type="evidence" value="ECO:0007669"/>
    <property type="project" value="UniProtKB-UniRule"/>
</dbReference>
<protein>
    <submittedName>
        <fullName evidence="4">Phospholipase, patatin family</fullName>
    </submittedName>
</protein>
<name>Q09D74_STIAD</name>
<dbReference type="EMBL" id="AAMD01000004">
    <property type="protein sequence ID" value="EAU69660.1"/>
    <property type="molecule type" value="Genomic_DNA"/>
</dbReference>
<dbReference type="InterPro" id="IPR047156">
    <property type="entry name" value="Teg/CotR/CapV-like"/>
</dbReference>
<evidence type="ECO:0000313" key="5">
    <source>
        <dbReference type="Proteomes" id="UP000032702"/>
    </source>
</evidence>
<organism evidence="4 5">
    <name type="scientific">Stigmatella aurantiaca (strain DW4/3-1)</name>
    <dbReference type="NCBI Taxonomy" id="378806"/>
    <lineage>
        <taxon>Bacteria</taxon>
        <taxon>Pseudomonadati</taxon>
        <taxon>Myxococcota</taxon>
        <taxon>Myxococcia</taxon>
        <taxon>Myxococcales</taxon>
        <taxon>Cystobacterineae</taxon>
        <taxon>Archangiaceae</taxon>
        <taxon>Stigmatella</taxon>
    </lineage>
</organism>